<accession>A0A4Y2C4Y7</accession>
<name>A0A4Y2C4Y7_ARAVE</name>
<evidence type="ECO:0000313" key="2">
    <source>
        <dbReference type="Proteomes" id="UP000499080"/>
    </source>
</evidence>
<protein>
    <submittedName>
        <fullName evidence="1">Uncharacterized protein</fullName>
    </submittedName>
</protein>
<evidence type="ECO:0000313" key="1">
    <source>
        <dbReference type="EMBL" id="GBL99452.1"/>
    </source>
</evidence>
<gene>
    <name evidence="1" type="ORF">AVEN_68751_1</name>
</gene>
<organism evidence="1 2">
    <name type="scientific">Araneus ventricosus</name>
    <name type="common">Orbweaver spider</name>
    <name type="synonym">Epeira ventricosa</name>
    <dbReference type="NCBI Taxonomy" id="182803"/>
    <lineage>
        <taxon>Eukaryota</taxon>
        <taxon>Metazoa</taxon>
        <taxon>Ecdysozoa</taxon>
        <taxon>Arthropoda</taxon>
        <taxon>Chelicerata</taxon>
        <taxon>Arachnida</taxon>
        <taxon>Araneae</taxon>
        <taxon>Araneomorphae</taxon>
        <taxon>Entelegynae</taxon>
        <taxon>Araneoidea</taxon>
        <taxon>Araneidae</taxon>
        <taxon>Araneus</taxon>
    </lineage>
</organism>
<comment type="caution">
    <text evidence="1">The sequence shown here is derived from an EMBL/GenBank/DDBJ whole genome shotgun (WGS) entry which is preliminary data.</text>
</comment>
<proteinExistence type="predicted"/>
<reference evidence="1 2" key="1">
    <citation type="journal article" date="2019" name="Sci. Rep.">
        <title>Orb-weaving spider Araneus ventricosus genome elucidates the spidroin gene catalogue.</title>
        <authorList>
            <person name="Kono N."/>
            <person name="Nakamura H."/>
            <person name="Ohtoshi R."/>
            <person name="Moran D.A.P."/>
            <person name="Shinohara A."/>
            <person name="Yoshida Y."/>
            <person name="Fujiwara M."/>
            <person name="Mori M."/>
            <person name="Tomita M."/>
            <person name="Arakawa K."/>
        </authorList>
    </citation>
    <scope>NUCLEOTIDE SEQUENCE [LARGE SCALE GENOMIC DNA]</scope>
</reference>
<dbReference type="AlphaFoldDB" id="A0A4Y2C4Y7"/>
<keyword evidence="2" id="KW-1185">Reference proteome</keyword>
<dbReference type="EMBL" id="BGPR01000149">
    <property type="protein sequence ID" value="GBL99452.1"/>
    <property type="molecule type" value="Genomic_DNA"/>
</dbReference>
<sequence length="200" mass="23257">MADYFAKTIITTVGVSIHHVPLPRCRVKSKLILWTMKERQEQWVYNGVGHGSFPVYLKRTTKHPEENCSCGKLRNPLHYATECYLTKSFHFTKTTEVNRVAWMRAAARNKLSRNKIVQLVRFLAVNEALIKLRHLGHFISSSRYLPKKYREITETVISRQAYFEVQENMLLAMLTDVVCHIITLVVQRIIKAREIGKEGN</sequence>
<dbReference type="OrthoDB" id="6473612at2759"/>
<dbReference type="Proteomes" id="UP000499080">
    <property type="component" value="Unassembled WGS sequence"/>
</dbReference>